<dbReference type="InterPro" id="IPR036291">
    <property type="entry name" value="NAD(P)-bd_dom_sf"/>
</dbReference>
<evidence type="ECO:0000256" key="4">
    <source>
        <dbReference type="RuleBase" id="RU000363"/>
    </source>
</evidence>
<name>F2UQY4_SALR5</name>
<dbReference type="GO" id="GO:0016616">
    <property type="term" value="F:oxidoreductase activity, acting on the CH-OH group of donors, NAD or NADP as acceptor"/>
    <property type="evidence" value="ECO:0007669"/>
    <property type="project" value="TreeGrafter"/>
</dbReference>
<dbReference type="PRINTS" id="PR00081">
    <property type="entry name" value="GDHRDH"/>
</dbReference>
<dbReference type="InterPro" id="IPR002347">
    <property type="entry name" value="SDR_fam"/>
</dbReference>
<dbReference type="eggNOG" id="KOG1201">
    <property type="taxonomic scope" value="Eukaryota"/>
</dbReference>
<proteinExistence type="inferred from homology"/>
<gene>
    <name evidence="5" type="ORF">PTSG_10313</name>
</gene>
<dbReference type="GeneID" id="16068893"/>
<evidence type="ECO:0000256" key="3">
    <source>
        <dbReference type="ARBA" id="ARBA00023027"/>
    </source>
</evidence>
<dbReference type="STRING" id="946362.F2UQY4"/>
<dbReference type="Proteomes" id="UP000007799">
    <property type="component" value="Unassembled WGS sequence"/>
</dbReference>
<organism evidence="6">
    <name type="scientific">Salpingoeca rosetta (strain ATCC 50818 / BSB-021)</name>
    <dbReference type="NCBI Taxonomy" id="946362"/>
    <lineage>
        <taxon>Eukaryota</taxon>
        <taxon>Choanoflagellata</taxon>
        <taxon>Craspedida</taxon>
        <taxon>Salpingoecidae</taxon>
        <taxon>Salpingoeca</taxon>
    </lineage>
</organism>
<protein>
    <submittedName>
        <fullName evidence="5">Epidermal retinol dehydrogenase 2</fullName>
    </submittedName>
</protein>
<dbReference type="AlphaFoldDB" id="F2UQY4"/>
<keyword evidence="2" id="KW-0560">Oxidoreductase</keyword>
<evidence type="ECO:0000313" key="6">
    <source>
        <dbReference type="Proteomes" id="UP000007799"/>
    </source>
</evidence>
<dbReference type="OMA" id="RTPMIKM"/>
<dbReference type="FunCoup" id="F2UQY4">
    <property type="interactions" value="212"/>
</dbReference>
<comment type="similarity">
    <text evidence="1 4">Belongs to the short-chain dehydrogenases/reductases (SDR) family.</text>
</comment>
<sequence length="308" mass="33401">MNVLKDVATGVGLVLATPVHMLGRLVSNVWWPLKGVKDEIVLITGGGSGIGKGMALKFADLGATVVIWDVNKKGADAVVAEIREKHGQDRAHAYAIDITDREKVYALAKQVKREVGAVTILVNNAGIVTGKPFLEADDSKMVKTMEVNTIAHFWTTKAFLPDMLEKNHGHIVTVASSAGKVGVASLADYCASKFGAVGFDESIRFELRKMGKTGVHTTCVCPFFIDTGMFEGAKTKVPWLLPILKPELVVDRTIRAIRMNQATVAIPRFLYFGQFLQGILPPSISDAIVDLFGANDSMDDFIGRTKKD</sequence>
<dbReference type="RefSeq" id="XP_004988364.1">
    <property type="nucleotide sequence ID" value="XM_004988307.1"/>
</dbReference>
<dbReference type="CDD" id="cd05339">
    <property type="entry name" value="17beta-HSDXI-like_SDR_c"/>
    <property type="match status" value="1"/>
</dbReference>
<dbReference type="Gene3D" id="3.40.50.720">
    <property type="entry name" value="NAD(P)-binding Rossmann-like Domain"/>
    <property type="match status" value="1"/>
</dbReference>
<dbReference type="EMBL" id="GL832990">
    <property type="protein sequence ID" value="EGD80039.1"/>
    <property type="molecule type" value="Genomic_DNA"/>
</dbReference>
<dbReference type="FunFam" id="3.40.50.720:FF:000202">
    <property type="entry name" value="Short-chain dehydrogenase/reductase family 16C member 6"/>
    <property type="match status" value="1"/>
</dbReference>
<dbReference type="KEGG" id="sre:PTSG_10313"/>
<reference evidence="5" key="1">
    <citation type="submission" date="2009-08" db="EMBL/GenBank/DDBJ databases">
        <title>Annotation of Salpingoeca rosetta.</title>
        <authorList>
            <consortium name="The Broad Institute Genome Sequencing Platform"/>
            <person name="Russ C."/>
            <person name="Cuomo C."/>
            <person name="Burger G."/>
            <person name="Gray M.W."/>
            <person name="Holland P.W.H."/>
            <person name="King N."/>
            <person name="Lang F.B.F."/>
            <person name="Roger A.J."/>
            <person name="Ruiz-Trillo I."/>
            <person name="Young S.K."/>
            <person name="Zeng Q."/>
            <person name="Gargeya S."/>
            <person name="Alvarado L."/>
            <person name="Berlin A."/>
            <person name="Chapman S.B."/>
            <person name="Chen Z."/>
            <person name="Freedman E."/>
            <person name="Gellesch M."/>
            <person name="Goldberg J."/>
            <person name="Griggs A."/>
            <person name="Gujja S."/>
            <person name="Heilman E."/>
            <person name="Heiman D."/>
            <person name="Howarth C."/>
            <person name="Mehta T."/>
            <person name="Neiman D."/>
            <person name="Pearson M."/>
            <person name="Roberts A."/>
            <person name="Saif S."/>
            <person name="Shea T."/>
            <person name="Shenoy N."/>
            <person name="Sisk P."/>
            <person name="Stolte C."/>
            <person name="Sykes S."/>
            <person name="White J."/>
            <person name="Yandava C."/>
            <person name="Haas B."/>
            <person name="Nusbaum C."/>
            <person name="Birren B."/>
        </authorList>
    </citation>
    <scope>NUCLEOTIDE SEQUENCE [LARGE SCALE GENOMIC DNA]</scope>
    <source>
        <strain evidence="5">ATCC 50818</strain>
    </source>
</reference>
<evidence type="ECO:0000256" key="2">
    <source>
        <dbReference type="ARBA" id="ARBA00023002"/>
    </source>
</evidence>
<dbReference type="Pfam" id="PF00106">
    <property type="entry name" value="adh_short"/>
    <property type="match status" value="1"/>
</dbReference>
<dbReference type="PANTHER" id="PTHR24322">
    <property type="entry name" value="PKSB"/>
    <property type="match status" value="1"/>
</dbReference>
<dbReference type="PRINTS" id="PR00080">
    <property type="entry name" value="SDRFAMILY"/>
</dbReference>
<keyword evidence="3" id="KW-0520">NAD</keyword>
<accession>F2UQY4</accession>
<dbReference type="PANTHER" id="PTHR24322:SF736">
    <property type="entry name" value="RETINOL DEHYDROGENASE 10"/>
    <property type="match status" value="1"/>
</dbReference>
<keyword evidence="6" id="KW-1185">Reference proteome</keyword>
<evidence type="ECO:0000313" key="5">
    <source>
        <dbReference type="EMBL" id="EGD80039.1"/>
    </source>
</evidence>
<dbReference type="OrthoDB" id="10253736at2759"/>
<dbReference type="SUPFAM" id="SSF51735">
    <property type="entry name" value="NAD(P)-binding Rossmann-fold domains"/>
    <property type="match status" value="1"/>
</dbReference>
<evidence type="ECO:0000256" key="1">
    <source>
        <dbReference type="ARBA" id="ARBA00006484"/>
    </source>
</evidence>
<dbReference type="InParanoid" id="F2UQY4"/>